<keyword evidence="3" id="KW-1185">Reference proteome</keyword>
<accession>A0A1K1T194</accession>
<dbReference type="RefSeq" id="WP_072480616.1">
    <property type="nucleotide sequence ID" value="NZ_FPJG01000006.1"/>
</dbReference>
<dbReference type="EMBL" id="FPJG01000006">
    <property type="protein sequence ID" value="SFW90103.1"/>
    <property type="molecule type" value="Genomic_DNA"/>
</dbReference>
<evidence type="ECO:0000256" key="1">
    <source>
        <dbReference type="SAM" id="SignalP"/>
    </source>
</evidence>
<protein>
    <submittedName>
        <fullName evidence="2">Uncharacterized protein</fullName>
    </submittedName>
</protein>
<sequence>MSTLRRLALAGAFALPISLVVVAPSSAGTLGGPYEPWSSESSASFAGIGGAGTTESEAGSDWWGHHWSETDTSFAGIGGAAVTHHEDAGDDCDDWNGDDWNGDDGYDHGWTGHWTSHPAVYHAHGDDTAVTHTVSHPDAVAPVQHVTTAQPVVDTDTDDDASYVHETHSAGVDGATSAHVASHAGDDYATYEAGHLAAGPDGASSAGVHAVAVPGYAGYHNWYTAAGEAGTAVHSVTSIADANDHDWADDYGYDAYDG</sequence>
<feature type="signal peptide" evidence="1">
    <location>
        <begin position="1"/>
        <end position="23"/>
    </location>
</feature>
<name>A0A1K1T194_9PSEU</name>
<gene>
    <name evidence="2" type="ORF">SAMN04489730_7450</name>
</gene>
<evidence type="ECO:0000313" key="2">
    <source>
        <dbReference type="EMBL" id="SFW90103.1"/>
    </source>
</evidence>
<dbReference type="Proteomes" id="UP000182740">
    <property type="component" value="Unassembled WGS sequence"/>
</dbReference>
<proteinExistence type="predicted"/>
<dbReference type="OrthoDB" id="3626069at2"/>
<organism evidence="2 3">
    <name type="scientific">Amycolatopsis australiensis</name>
    <dbReference type="NCBI Taxonomy" id="546364"/>
    <lineage>
        <taxon>Bacteria</taxon>
        <taxon>Bacillati</taxon>
        <taxon>Actinomycetota</taxon>
        <taxon>Actinomycetes</taxon>
        <taxon>Pseudonocardiales</taxon>
        <taxon>Pseudonocardiaceae</taxon>
        <taxon>Amycolatopsis</taxon>
    </lineage>
</organism>
<feature type="chain" id="PRO_5039244005" evidence="1">
    <location>
        <begin position="24"/>
        <end position="258"/>
    </location>
</feature>
<dbReference type="AlphaFoldDB" id="A0A1K1T194"/>
<reference evidence="3" key="1">
    <citation type="submission" date="2016-11" db="EMBL/GenBank/DDBJ databases">
        <authorList>
            <person name="Varghese N."/>
            <person name="Submissions S."/>
        </authorList>
    </citation>
    <scope>NUCLEOTIDE SEQUENCE [LARGE SCALE GENOMIC DNA]</scope>
    <source>
        <strain evidence="3">DSM 44671</strain>
    </source>
</reference>
<evidence type="ECO:0000313" key="3">
    <source>
        <dbReference type="Proteomes" id="UP000182740"/>
    </source>
</evidence>
<keyword evidence="1" id="KW-0732">Signal</keyword>